<keyword evidence="11" id="KW-1185">Reference proteome</keyword>
<comment type="similarity">
    <text evidence="8">Belongs to the TrpC family.</text>
</comment>
<evidence type="ECO:0000256" key="1">
    <source>
        <dbReference type="ARBA" id="ARBA00001633"/>
    </source>
</evidence>
<name>A0ABV2B594_9GAMM</name>
<keyword evidence="5 8" id="KW-0822">Tryptophan biosynthesis</keyword>
<dbReference type="Proteomes" id="UP001460888">
    <property type="component" value="Unassembled WGS sequence"/>
</dbReference>
<reference evidence="10 11" key="1">
    <citation type="submission" date="2013-03" db="EMBL/GenBank/DDBJ databases">
        <title>Salinisphaera dokdonensis CL-ES53 Genome Sequencing.</title>
        <authorList>
            <person name="Li C."/>
            <person name="Lai Q."/>
            <person name="Shao Z."/>
        </authorList>
    </citation>
    <scope>NUCLEOTIDE SEQUENCE [LARGE SCALE GENOMIC DNA]</scope>
    <source>
        <strain evidence="10 11">CL-ES53</strain>
    </source>
</reference>
<dbReference type="SUPFAM" id="SSF51366">
    <property type="entry name" value="Ribulose-phoshate binding barrel"/>
    <property type="match status" value="1"/>
</dbReference>
<dbReference type="InterPro" id="IPR001468">
    <property type="entry name" value="Indole-3-GlycerolPSynthase_CS"/>
</dbReference>
<dbReference type="InterPro" id="IPR045186">
    <property type="entry name" value="Indole-3-glycerol_P_synth"/>
</dbReference>
<dbReference type="RefSeq" id="WP_353113445.1">
    <property type="nucleotide sequence ID" value="NZ_APND01000007.1"/>
</dbReference>
<gene>
    <name evidence="8" type="primary">trpC</name>
    <name evidence="10" type="ORF">SADO_16393</name>
</gene>
<dbReference type="InterPro" id="IPR013785">
    <property type="entry name" value="Aldolase_TIM"/>
</dbReference>
<comment type="catalytic activity">
    <reaction evidence="1 8">
        <text>1-(2-carboxyphenylamino)-1-deoxy-D-ribulose 5-phosphate + H(+) = (1S,2R)-1-C-(indol-3-yl)glycerol 3-phosphate + CO2 + H2O</text>
        <dbReference type="Rhea" id="RHEA:23476"/>
        <dbReference type="ChEBI" id="CHEBI:15377"/>
        <dbReference type="ChEBI" id="CHEBI:15378"/>
        <dbReference type="ChEBI" id="CHEBI:16526"/>
        <dbReference type="ChEBI" id="CHEBI:58613"/>
        <dbReference type="ChEBI" id="CHEBI:58866"/>
        <dbReference type="EC" id="4.1.1.48"/>
    </reaction>
</comment>
<evidence type="ECO:0000313" key="11">
    <source>
        <dbReference type="Proteomes" id="UP001460888"/>
    </source>
</evidence>
<keyword evidence="7 8" id="KW-0456">Lyase</keyword>
<dbReference type="PANTHER" id="PTHR22854">
    <property type="entry name" value="TRYPTOPHAN BIOSYNTHESIS PROTEIN"/>
    <property type="match status" value="1"/>
</dbReference>
<accession>A0ABV2B594</accession>
<dbReference type="NCBIfam" id="NF001377">
    <property type="entry name" value="PRK00278.2-4"/>
    <property type="match status" value="1"/>
</dbReference>
<dbReference type="Pfam" id="PF00218">
    <property type="entry name" value="IGPS"/>
    <property type="match status" value="1"/>
</dbReference>
<sequence>MNVRTTDTILDRILTRKREEIEDFRAATTDAELARAVAAADAPRGFADALRAKVPRAVIAEVKKASPSKGLIREDFDVAWLAERYAAGGAACLSVLTDRDFFQGDNDFLAAARRACDLPVLRKDFMIEPIQVDQARALGADCILLIAAALSTDLMQTLAARAFELGMDVLAEVHDGEELERALELPAQTILGINNRDLRTFETTLDTSLALRDAIPGDRLLVSESGIHTPADLEKLANADFGAFLIGESFMREPDPGQAVAALLGTHVSTGAP</sequence>
<dbReference type="NCBIfam" id="NF001373">
    <property type="entry name" value="PRK00278.1-6"/>
    <property type="match status" value="1"/>
</dbReference>
<comment type="pathway">
    <text evidence="2 8">Amino-acid biosynthesis; L-tryptophan biosynthesis; L-tryptophan from chorismate: step 4/5.</text>
</comment>
<proteinExistence type="inferred from homology"/>
<evidence type="ECO:0000313" key="10">
    <source>
        <dbReference type="EMBL" id="MES1930840.1"/>
    </source>
</evidence>
<evidence type="ECO:0000256" key="6">
    <source>
        <dbReference type="ARBA" id="ARBA00023141"/>
    </source>
</evidence>
<keyword evidence="4 8" id="KW-0210">Decarboxylase</keyword>
<dbReference type="EC" id="4.1.1.48" evidence="8"/>
<dbReference type="InterPro" id="IPR011060">
    <property type="entry name" value="RibuloseP-bd_barrel"/>
</dbReference>
<evidence type="ECO:0000256" key="4">
    <source>
        <dbReference type="ARBA" id="ARBA00022793"/>
    </source>
</evidence>
<evidence type="ECO:0000259" key="9">
    <source>
        <dbReference type="Pfam" id="PF00218"/>
    </source>
</evidence>
<keyword evidence="6 8" id="KW-0057">Aromatic amino acid biosynthesis</keyword>
<dbReference type="Gene3D" id="3.20.20.70">
    <property type="entry name" value="Aldolase class I"/>
    <property type="match status" value="1"/>
</dbReference>
<dbReference type="EMBL" id="APND01000007">
    <property type="protein sequence ID" value="MES1930840.1"/>
    <property type="molecule type" value="Genomic_DNA"/>
</dbReference>
<feature type="domain" description="Indole-3-glycerol phosphate synthase" evidence="9">
    <location>
        <begin position="10"/>
        <end position="263"/>
    </location>
</feature>
<comment type="caution">
    <text evidence="10">The sequence shown here is derived from an EMBL/GenBank/DDBJ whole genome shotgun (WGS) entry which is preliminary data.</text>
</comment>
<evidence type="ECO:0000256" key="2">
    <source>
        <dbReference type="ARBA" id="ARBA00004696"/>
    </source>
</evidence>
<dbReference type="InterPro" id="IPR013798">
    <property type="entry name" value="Indole-3-glycerol_P_synth_dom"/>
</dbReference>
<dbReference type="PANTHER" id="PTHR22854:SF2">
    <property type="entry name" value="INDOLE-3-GLYCEROL-PHOSPHATE SYNTHASE"/>
    <property type="match status" value="1"/>
</dbReference>
<protein>
    <recommendedName>
        <fullName evidence="8">Indole-3-glycerol phosphate synthase</fullName>
        <shortName evidence="8">IGPS</shortName>
        <ecNumber evidence="8">4.1.1.48</ecNumber>
    </recommendedName>
</protein>
<organism evidence="10 11">
    <name type="scientific">Salinisphaera dokdonensis CL-ES53</name>
    <dbReference type="NCBI Taxonomy" id="1304272"/>
    <lineage>
        <taxon>Bacteria</taxon>
        <taxon>Pseudomonadati</taxon>
        <taxon>Pseudomonadota</taxon>
        <taxon>Gammaproteobacteria</taxon>
        <taxon>Salinisphaerales</taxon>
        <taxon>Salinisphaeraceae</taxon>
        <taxon>Salinisphaera</taxon>
    </lineage>
</organism>
<dbReference type="CDD" id="cd00331">
    <property type="entry name" value="IGPS"/>
    <property type="match status" value="1"/>
</dbReference>
<evidence type="ECO:0000256" key="8">
    <source>
        <dbReference type="HAMAP-Rule" id="MF_00134"/>
    </source>
</evidence>
<evidence type="ECO:0000256" key="5">
    <source>
        <dbReference type="ARBA" id="ARBA00022822"/>
    </source>
</evidence>
<evidence type="ECO:0000256" key="7">
    <source>
        <dbReference type="ARBA" id="ARBA00023239"/>
    </source>
</evidence>
<dbReference type="HAMAP" id="MF_00134_B">
    <property type="entry name" value="IGPS_B"/>
    <property type="match status" value="1"/>
</dbReference>
<keyword evidence="3 8" id="KW-0028">Amino-acid biosynthesis</keyword>
<dbReference type="PROSITE" id="PS00614">
    <property type="entry name" value="IGPS"/>
    <property type="match status" value="1"/>
</dbReference>
<evidence type="ECO:0000256" key="3">
    <source>
        <dbReference type="ARBA" id="ARBA00022605"/>
    </source>
</evidence>